<evidence type="ECO:0000313" key="3">
    <source>
        <dbReference type="EMBL" id="SHH53992.1"/>
    </source>
</evidence>
<proteinExistence type="predicted"/>
<accession>A0A1M5TT82</accession>
<gene>
    <name evidence="3" type="ORF">SAMN05443575_4032</name>
</gene>
<name>A0A1M5TT82_9ACTN</name>
<dbReference type="GO" id="GO:0005886">
    <property type="term" value="C:plasma membrane"/>
    <property type="evidence" value="ECO:0007669"/>
    <property type="project" value="UniProtKB-SubCell"/>
</dbReference>
<dbReference type="PANTHER" id="PTHR37305:SF1">
    <property type="entry name" value="MEMBRANE PROTEIN"/>
    <property type="match status" value="1"/>
</dbReference>
<evidence type="ECO:0000256" key="1">
    <source>
        <dbReference type="SAM" id="MobiDB-lite"/>
    </source>
</evidence>
<dbReference type="PANTHER" id="PTHR37305">
    <property type="entry name" value="INTEGRAL MEMBRANE PROTEIN-RELATED"/>
    <property type="match status" value="1"/>
</dbReference>
<feature type="transmembrane region" description="Helical" evidence="2">
    <location>
        <begin position="76"/>
        <end position="97"/>
    </location>
</feature>
<dbReference type="OrthoDB" id="3822483at2"/>
<keyword evidence="2" id="KW-0472">Membrane</keyword>
<organism evidence="3 4">
    <name type="scientific">Jatrophihabitans endophyticus</name>
    <dbReference type="NCBI Taxonomy" id="1206085"/>
    <lineage>
        <taxon>Bacteria</taxon>
        <taxon>Bacillati</taxon>
        <taxon>Actinomycetota</taxon>
        <taxon>Actinomycetes</taxon>
        <taxon>Jatrophihabitantales</taxon>
        <taxon>Jatrophihabitantaceae</taxon>
        <taxon>Jatrophihabitans</taxon>
    </lineage>
</organism>
<feature type="compositionally biased region" description="Polar residues" evidence="1">
    <location>
        <begin position="1"/>
        <end position="11"/>
    </location>
</feature>
<evidence type="ECO:0000313" key="4">
    <source>
        <dbReference type="Proteomes" id="UP000186132"/>
    </source>
</evidence>
<feature type="transmembrane region" description="Helical" evidence="2">
    <location>
        <begin position="254"/>
        <end position="278"/>
    </location>
</feature>
<dbReference type="RefSeq" id="WP_084181536.1">
    <property type="nucleotide sequence ID" value="NZ_FQVU01000007.1"/>
</dbReference>
<feature type="transmembrane region" description="Helical" evidence="2">
    <location>
        <begin position="219"/>
        <end position="242"/>
    </location>
</feature>
<feature type="transmembrane region" description="Helical" evidence="2">
    <location>
        <begin position="117"/>
        <end position="140"/>
    </location>
</feature>
<dbReference type="GO" id="GO:0140359">
    <property type="term" value="F:ABC-type transporter activity"/>
    <property type="evidence" value="ECO:0007669"/>
    <property type="project" value="InterPro"/>
</dbReference>
<feature type="transmembrane region" description="Helical" evidence="2">
    <location>
        <begin position="298"/>
        <end position="318"/>
    </location>
</feature>
<dbReference type="EMBL" id="FQVU01000007">
    <property type="protein sequence ID" value="SHH53992.1"/>
    <property type="molecule type" value="Genomic_DNA"/>
</dbReference>
<reference evidence="4" key="1">
    <citation type="submission" date="2016-11" db="EMBL/GenBank/DDBJ databases">
        <authorList>
            <person name="Varghese N."/>
            <person name="Submissions S."/>
        </authorList>
    </citation>
    <scope>NUCLEOTIDE SEQUENCE [LARGE SCALE GENOMIC DNA]</scope>
    <source>
        <strain evidence="4">DSM 45627</strain>
    </source>
</reference>
<keyword evidence="2" id="KW-0812">Transmembrane</keyword>
<feature type="region of interest" description="Disordered" evidence="1">
    <location>
        <begin position="1"/>
        <end position="24"/>
    </location>
</feature>
<dbReference type="Proteomes" id="UP000186132">
    <property type="component" value="Unassembled WGS sequence"/>
</dbReference>
<evidence type="ECO:0000256" key="2">
    <source>
        <dbReference type="SAM" id="Phobius"/>
    </source>
</evidence>
<keyword evidence="4" id="KW-1185">Reference proteome</keyword>
<dbReference type="AlphaFoldDB" id="A0A1M5TT82"/>
<protein>
    <submittedName>
        <fullName evidence="3">ABC-2 type transport system permease protein</fullName>
    </submittedName>
</protein>
<keyword evidence="2" id="KW-1133">Transmembrane helix</keyword>
<dbReference type="STRING" id="1206085.SAMN05443575_4032"/>
<feature type="transmembrane region" description="Helical" evidence="2">
    <location>
        <begin position="171"/>
        <end position="199"/>
    </location>
</feature>
<sequence length="327" mass="34939">MAEQPTGTQHANGRAGLGRATRTTDRELSKVAATHRGVHDRLAVLDPDRPHTYNAHRTLRLRVEFVRQVKRRRTQVSFGLLLVLPIIIACAFQFGGAAEAASDGAPELVGLATAGGYNFALFTEFASVGFLLVVVVALFAGDTVASEASWSSLRYLLAQPVPRARLLRQKLAVAGVMTVAANLVLPVWSFLVGGVFFGFGPAVSPLGGSFGGGGSSWRMLVAVGYIVVQLMGIAALAFFLSVCVDNPLGAVGGAVMLTVISNIIDQITALGSLRNYLLAHWDYSWVDVLSSPVRYDDMIRGTGVALVYIAVFLGLAFLRFDRKDITS</sequence>
<dbReference type="Pfam" id="PF12679">
    <property type="entry name" value="ABC2_membrane_2"/>
    <property type="match status" value="1"/>
</dbReference>